<reference evidence="1 2" key="1">
    <citation type="journal article" date="2015" name="Parasit. Vectors">
        <title>Draft genome of the scabies mite.</title>
        <authorList>
            <person name="Rider S.D.Jr."/>
            <person name="Morgan M.S."/>
            <person name="Arlian L.G."/>
        </authorList>
    </citation>
    <scope>NUCLEOTIDE SEQUENCE [LARGE SCALE GENOMIC DNA]</scope>
    <source>
        <strain evidence="1">Arlian Lab</strain>
    </source>
</reference>
<protein>
    <submittedName>
        <fullName evidence="1">Uncharacterized protein</fullName>
    </submittedName>
</protein>
<evidence type="ECO:0000313" key="1">
    <source>
        <dbReference type="EMBL" id="KPM10722.1"/>
    </source>
</evidence>
<dbReference type="OrthoDB" id="205745at2759"/>
<dbReference type="AlphaFoldDB" id="A0A132AI98"/>
<gene>
    <name evidence="1" type="ORF">QR98_0092830</name>
</gene>
<dbReference type="EMBL" id="JXLN01015628">
    <property type="protein sequence ID" value="KPM10722.1"/>
    <property type="molecule type" value="Genomic_DNA"/>
</dbReference>
<accession>A0A132AI98</accession>
<proteinExistence type="predicted"/>
<evidence type="ECO:0000313" key="2">
    <source>
        <dbReference type="Proteomes" id="UP000616769"/>
    </source>
</evidence>
<dbReference type="VEuPathDB" id="VectorBase:SSCA001764"/>
<name>A0A132AI98_SARSC</name>
<comment type="caution">
    <text evidence="1">The sequence shown here is derived from an EMBL/GenBank/DDBJ whole genome shotgun (WGS) entry which is preliminary data.</text>
</comment>
<sequence length="99" mass="11190">MQSFTNRFDVGSEDNNEATRLDDCAENCTGVHYSTIVPSMQKQNTNHRHTPSISSWSILLLFSIPLFTINICLNRIDAKVIEGVISTDKFIRKSLNTDI</sequence>
<organism evidence="1 2">
    <name type="scientific">Sarcoptes scabiei</name>
    <name type="common">Itch mite</name>
    <name type="synonym">Acarus scabiei</name>
    <dbReference type="NCBI Taxonomy" id="52283"/>
    <lineage>
        <taxon>Eukaryota</taxon>
        <taxon>Metazoa</taxon>
        <taxon>Ecdysozoa</taxon>
        <taxon>Arthropoda</taxon>
        <taxon>Chelicerata</taxon>
        <taxon>Arachnida</taxon>
        <taxon>Acari</taxon>
        <taxon>Acariformes</taxon>
        <taxon>Sarcoptiformes</taxon>
        <taxon>Astigmata</taxon>
        <taxon>Psoroptidia</taxon>
        <taxon>Sarcoptoidea</taxon>
        <taxon>Sarcoptidae</taxon>
        <taxon>Sarcoptinae</taxon>
        <taxon>Sarcoptes</taxon>
    </lineage>
</organism>
<dbReference type="Proteomes" id="UP000616769">
    <property type="component" value="Unassembled WGS sequence"/>
</dbReference>